<feature type="domain" description="BED-type" evidence="6">
    <location>
        <begin position="79"/>
        <end position="129"/>
    </location>
</feature>
<dbReference type="AlphaFoldDB" id="A0AAD5L0L9"/>
<evidence type="ECO:0000256" key="5">
    <source>
        <dbReference type="SAM" id="MobiDB-lite"/>
    </source>
</evidence>
<proteinExistence type="predicted"/>
<dbReference type="InterPro" id="IPR036236">
    <property type="entry name" value="Znf_C2H2_sf"/>
</dbReference>
<organism evidence="7 8">
    <name type="scientific">Daphnia sinensis</name>
    <dbReference type="NCBI Taxonomy" id="1820382"/>
    <lineage>
        <taxon>Eukaryota</taxon>
        <taxon>Metazoa</taxon>
        <taxon>Ecdysozoa</taxon>
        <taxon>Arthropoda</taxon>
        <taxon>Crustacea</taxon>
        <taxon>Branchiopoda</taxon>
        <taxon>Diplostraca</taxon>
        <taxon>Cladocera</taxon>
        <taxon>Anomopoda</taxon>
        <taxon>Daphniidae</taxon>
        <taxon>Daphnia</taxon>
        <taxon>Daphnia similis group</taxon>
    </lineage>
</organism>
<dbReference type="Pfam" id="PF02892">
    <property type="entry name" value="zf-BED"/>
    <property type="match status" value="1"/>
</dbReference>
<name>A0AAD5L0L9_9CRUS</name>
<keyword evidence="1" id="KW-0479">Metal-binding</keyword>
<dbReference type="EMBL" id="WJBH02000001">
    <property type="protein sequence ID" value="KAI9564231.1"/>
    <property type="molecule type" value="Genomic_DNA"/>
</dbReference>
<sequence>MTTKTSLTNSVEQNRPISATSSISGESLVSIIIDLDDTGETNVESEHRMNSSTPKDSSTSTSVRESELAVTHSATKVKKKKSWVWLHFDQIKNSNLSKCKYCPSSFVISGTGTMSKHLYAKHSTMLTKTNQSSLNSKGKIIKPFKYNAGSAHDAFKIAVKIQKFVGLKSEVHQSKLTSLVIRNQIFRYLPVFYHTQSFLKDMFLVCFRKKWHITACLMK</sequence>
<keyword evidence="8" id="KW-1185">Reference proteome</keyword>
<evidence type="ECO:0000256" key="1">
    <source>
        <dbReference type="ARBA" id="ARBA00022723"/>
    </source>
</evidence>
<feature type="region of interest" description="Disordered" evidence="5">
    <location>
        <begin position="42"/>
        <end position="67"/>
    </location>
</feature>
<keyword evidence="3" id="KW-0862">Zinc</keyword>
<reference evidence="7 8" key="1">
    <citation type="submission" date="2022-05" db="EMBL/GenBank/DDBJ databases">
        <title>A multi-omics perspective on studying reproductive biology in Daphnia sinensis.</title>
        <authorList>
            <person name="Jia J."/>
        </authorList>
    </citation>
    <scope>NUCLEOTIDE SEQUENCE [LARGE SCALE GENOMIC DNA]</scope>
    <source>
        <strain evidence="7 8">WSL</strain>
    </source>
</reference>
<comment type="caution">
    <text evidence="7">The sequence shown here is derived from an EMBL/GenBank/DDBJ whole genome shotgun (WGS) entry which is preliminary data.</text>
</comment>
<feature type="compositionally biased region" description="Low complexity" evidence="5">
    <location>
        <begin position="51"/>
        <end position="62"/>
    </location>
</feature>
<dbReference type="Proteomes" id="UP000820818">
    <property type="component" value="Linkage Group LG1"/>
</dbReference>
<evidence type="ECO:0000256" key="3">
    <source>
        <dbReference type="ARBA" id="ARBA00022833"/>
    </source>
</evidence>
<dbReference type="GO" id="GO:0003677">
    <property type="term" value="F:DNA binding"/>
    <property type="evidence" value="ECO:0007669"/>
    <property type="project" value="InterPro"/>
</dbReference>
<evidence type="ECO:0000259" key="6">
    <source>
        <dbReference type="PROSITE" id="PS50808"/>
    </source>
</evidence>
<dbReference type="GO" id="GO:0008270">
    <property type="term" value="F:zinc ion binding"/>
    <property type="evidence" value="ECO:0007669"/>
    <property type="project" value="UniProtKB-KW"/>
</dbReference>
<dbReference type="SMART" id="SM00614">
    <property type="entry name" value="ZnF_BED"/>
    <property type="match status" value="1"/>
</dbReference>
<protein>
    <recommendedName>
        <fullName evidence="6">BED-type domain-containing protein</fullName>
    </recommendedName>
</protein>
<dbReference type="PROSITE" id="PS50808">
    <property type="entry name" value="ZF_BED"/>
    <property type="match status" value="1"/>
</dbReference>
<keyword evidence="2 4" id="KW-0863">Zinc-finger</keyword>
<evidence type="ECO:0000256" key="4">
    <source>
        <dbReference type="PROSITE-ProRule" id="PRU00027"/>
    </source>
</evidence>
<dbReference type="InterPro" id="IPR003656">
    <property type="entry name" value="Znf_BED"/>
</dbReference>
<dbReference type="SUPFAM" id="SSF57667">
    <property type="entry name" value="beta-beta-alpha zinc fingers"/>
    <property type="match status" value="1"/>
</dbReference>
<evidence type="ECO:0000313" key="7">
    <source>
        <dbReference type="EMBL" id="KAI9564231.1"/>
    </source>
</evidence>
<gene>
    <name evidence="7" type="ORF">GHT06_007969</name>
</gene>
<accession>A0AAD5L0L9</accession>
<evidence type="ECO:0000256" key="2">
    <source>
        <dbReference type="ARBA" id="ARBA00022771"/>
    </source>
</evidence>
<evidence type="ECO:0000313" key="8">
    <source>
        <dbReference type="Proteomes" id="UP000820818"/>
    </source>
</evidence>